<keyword evidence="4 5" id="KW-0472">Membrane</keyword>
<dbReference type="InterPro" id="IPR009915">
    <property type="entry name" value="NnrU_dom"/>
</dbReference>
<dbReference type="RefSeq" id="WP_176952445.1">
    <property type="nucleotide sequence ID" value="NZ_JABXYK010000028.1"/>
</dbReference>
<dbReference type="Pfam" id="PF07298">
    <property type="entry name" value="NnrU"/>
    <property type="match status" value="1"/>
</dbReference>
<feature type="transmembrane region" description="Helical" evidence="5">
    <location>
        <begin position="35"/>
        <end position="58"/>
    </location>
</feature>
<accession>A0ABX2QL81</accession>
<reference evidence="7 8" key="1">
    <citation type="submission" date="2020-06" db="EMBL/GenBank/DDBJ databases">
        <title>Rhizobium sp.nov. isolated from the tomato plant.</title>
        <authorList>
            <person name="Thin K.K."/>
            <person name="Zhang X."/>
            <person name="He S."/>
        </authorList>
    </citation>
    <scope>NUCLEOTIDE SEQUENCE [LARGE SCALE GENOMIC DNA]</scope>
    <source>
        <strain evidence="7 8">DBTS2</strain>
    </source>
</reference>
<comment type="caution">
    <text evidence="7">The sequence shown here is derived from an EMBL/GenBank/DDBJ whole genome shotgun (WGS) entry which is preliminary data.</text>
</comment>
<evidence type="ECO:0000256" key="5">
    <source>
        <dbReference type="SAM" id="Phobius"/>
    </source>
</evidence>
<keyword evidence="3 5" id="KW-1133">Transmembrane helix</keyword>
<proteinExistence type="predicted"/>
<dbReference type="Proteomes" id="UP000659172">
    <property type="component" value="Unassembled WGS sequence"/>
</dbReference>
<comment type="subcellular location">
    <subcellularLocation>
        <location evidence="1">Membrane</location>
        <topology evidence="1">Multi-pass membrane protein</topology>
    </subcellularLocation>
</comment>
<dbReference type="EMBL" id="JABXYK010000028">
    <property type="protein sequence ID" value="NVP58550.1"/>
    <property type="molecule type" value="Genomic_DNA"/>
</dbReference>
<evidence type="ECO:0000256" key="2">
    <source>
        <dbReference type="ARBA" id="ARBA00022692"/>
    </source>
</evidence>
<evidence type="ECO:0000313" key="7">
    <source>
        <dbReference type="EMBL" id="NVP58550.1"/>
    </source>
</evidence>
<feature type="domain" description="NnrU" evidence="6">
    <location>
        <begin position="4"/>
        <end position="221"/>
    </location>
</feature>
<keyword evidence="8" id="KW-1185">Reference proteome</keyword>
<evidence type="ECO:0000256" key="4">
    <source>
        <dbReference type="ARBA" id="ARBA00023136"/>
    </source>
</evidence>
<gene>
    <name evidence="7" type="ORF">HV823_25285</name>
</gene>
<feature type="transmembrane region" description="Helical" evidence="5">
    <location>
        <begin position="70"/>
        <end position="90"/>
    </location>
</feature>
<feature type="transmembrane region" description="Helical" evidence="5">
    <location>
        <begin position="137"/>
        <end position="154"/>
    </location>
</feature>
<evidence type="ECO:0000256" key="1">
    <source>
        <dbReference type="ARBA" id="ARBA00004141"/>
    </source>
</evidence>
<evidence type="ECO:0000259" key="6">
    <source>
        <dbReference type="Pfam" id="PF07298"/>
    </source>
</evidence>
<protein>
    <submittedName>
        <fullName evidence="7">NnrU family protein</fullName>
    </submittedName>
</protein>
<feature type="transmembrane region" description="Helical" evidence="5">
    <location>
        <begin position="194"/>
        <end position="217"/>
    </location>
</feature>
<keyword evidence="2 5" id="KW-0812">Transmembrane</keyword>
<organism evidence="7 8">
    <name type="scientific">Mycoplana rhizolycopersici</name>
    <dbReference type="NCBI Taxonomy" id="2746702"/>
    <lineage>
        <taxon>Bacteria</taxon>
        <taxon>Pseudomonadati</taxon>
        <taxon>Pseudomonadota</taxon>
        <taxon>Alphaproteobacteria</taxon>
        <taxon>Hyphomicrobiales</taxon>
        <taxon>Rhizobiaceae</taxon>
        <taxon>Mycoplana</taxon>
    </lineage>
</organism>
<sequence length="227" mass="24358">MTQIVLALAAFLLLHSVPALPTIRGRLTAALGLRLYLLVYSTTSVALLIWVLHAAWNTEYVEIWRPDSRSILANLVLSPLGLFLVTAGLISPNPASISFMTGTTPGAITTLTRHPVLWGFFLWSLGHLAANGDTRSLLVFGGLGLFSAVGILVAEKRARRRMGEDWLPVERSTSIFPLIALLSGRAKLRLDGHLVAGLAVTLLVTLWLLAGGHAALFGADPILALDI</sequence>
<name>A0ABX2QL81_9HYPH</name>
<evidence type="ECO:0000313" key="8">
    <source>
        <dbReference type="Proteomes" id="UP000659172"/>
    </source>
</evidence>
<evidence type="ECO:0000256" key="3">
    <source>
        <dbReference type="ARBA" id="ARBA00022989"/>
    </source>
</evidence>